<keyword evidence="4" id="KW-1185">Reference proteome</keyword>
<dbReference type="OrthoDB" id="2195873at2759"/>
<keyword evidence="2" id="KW-0732">Signal</keyword>
<name>J9DPE9_EDHAE</name>
<evidence type="ECO:0000256" key="1">
    <source>
        <dbReference type="SAM" id="MobiDB-lite"/>
    </source>
</evidence>
<reference evidence="4" key="2">
    <citation type="submission" date="2015-07" db="EMBL/GenBank/DDBJ databases">
        <title>Contrasting host-pathogen interactions and genome evolution in two generalist and specialist microsporidian pathogens of mosquitoes.</title>
        <authorList>
            <consortium name="The Broad Institute Genomics Platform"/>
            <consortium name="The Broad Institute Genome Sequencing Center for Infectious Disease"/>
            <person name="Cuomo C.A."/>
            <person name="Sanscrainte N.D."/>
            <person name="Goldberg J.M."/>
            <person name="Heiman D."/>
            <person name="Young S."/>
            <person name="Zeng Q."/>
            <person name="Becnel J.J."/>
            <person name="Birren B.W."/>
        </authorList>
    </citation>
    <scope>NUCLEOTIDE SEQUENCE [LARGE SCALE GENOMIC DNA]</scope>
    <source>
        <strain evidence="4">USNM 41457</strain>
    </source>
</reference>
<reference evidence="3 4" key="1">
    <citation type="submission" date="2011-08" db="EMBL/GenBank/DDBJ databases">
        <authorList>
            <person name="Liu Z.J."/>
            <person name="Shi F.L."/>
            <person name="Lu J.Q."/>
            <person name="Li M."/>
            <person name="Wang Z.L."/>
        </authorList>
    </citation>
    <scope>NUCLEOTIDE SEQUENCE [LARGE SCALE GENOMIC DNA]</scope>
    <source>
        <strain evidence="3 4">USNM 41457</strain>
    </source>
</reference>
<organism evidence="3 4">
    <name type="scientific">Edhazardia aedis (strain USNM 41457)</name>
    <name type="common">Microsporidian parasite</name>
    <dbReference type="NCBI Taxonomy" id="1003232"/>
    <lineage>
        <taxon>Eukaryota</taxon>
        <taxon>Fungi</taxon>
        <taxon>Fungi incertae sedis</taxon>
        <taxon>Microsporidia</taxon>
        <taxon>Edhazardia</taxon>
    </lineage>
</organism>
<evidence type="ECO:0000313" key="4">
    <source>
        <dbReference type="Proteomes" id="UP000003163"/>
    </source>
</evidence>
<sequence length="470" mass="52606">MNRKNVFFIALFYQILFGRCAVSLIKRERGQSPGEVCRSKGYLNVIASAHNIEALKGLLKANSVGNAFVGGWHDDRDDYVLSVSGTLTPFDPYTNSTQHALCMREDIPGDGSKLARKHGEFAKMAEAVGTVYDAGDFAKLNAVQSEYLEDHARTFTAGNPEIQAPTYTTNTKRRHTAPSSAELQSIRTRLQDYAKGSGNDTLKRIEEAYRQWKEPKATVDKVLYATIPSDFTYNKNGLPLHRKQTGEDYYTISPAFMYINEDVNSSVTEDALRTKSSTFRKTHNNGFAAAQAEEESVNAILNKSDTNWLSLPKKTLIAIIEKLASIFKLAGLKPSDTLEKAVKSTTSINKKAVKKNVPVELKTYDPSEYQESDREFSHKKHLSRNPRSLRRNAKVTNFPSKINRGSRRTNANELKKTCYGDDTFYKTLATDVHGDVRAKPANYKVRKVGNGANEKQSYYAAEISSYNSEN</sequence>
<dbReference type="InParanoid" id="J9DPE9"/>
<comment type="caution">
    <text evidence="3">The sequence shown here is derived from an EMBL/GenBank/DDBJ whole genome shotgun (WGS) entry which is preliminary data.</text>
</comment>
<feature type="compositionally biased region" description="Basic residues" evidence="1">
    <location>
        <begin position="377"/>
        <end position="392"/>
    </location>
</feature>
<evidence type="ECO:0000313" key="3">
    <source>
        <dbReference type="EMBL" id="EJW03217.1"/>
    </source>
</evidence>
<dbReference type="Proteomes" id="UP000003163">
    <property type="component" value="Unassembled WGS sequence"/>
</dbReference>
<gene>
    <name evidence="3" type="ORF">EDEG_02385</name>
</gene>
<feature type="region of interest" description="Disordered" evidence="1">
    <location>
        <begin position="368"/>
        <end position="392"/>
    </location>
</feature>
<dbReference type="EMBL" id="AFBI03000042">
    <property type="protein sequence ID" value="EJW03217.1"/>
    <property type="molecule type" value="Genomic_DNA"/>
</dbReference>
<dbReference type="VEuPathDB" id="MicrosporidiaDB:EDEG_02385"/>
<dbReference type="HOGENOM" id="CLU_581433_0_0_1"/>
<dbReference type="AlphaFoldDB" id="J9DPE9"/>
<dbReference type="STRING" id="1003232.J9DPE9"/>
<feature type="chain" id="PRO_5003822205" evidence="2">
    <location>
        <begin position="22"/>
        <end position="470"/>
    </location>
</feature>
<feature type="signal peptide" evidence="2">
    <location>
        <begin position="1"/>
        <end position="21"/>
    </location>
</feature>
<accession>J9DPE9</accession>
<proteinExistence type="predicted"/>
<protein>
    <submittedName>
        <fullName evidence="3">Uncharacterized protein</fullName>
    </submittedName>
</protein>
<evidence type="ECO:0000256" key="2">
    <source>
        <dbReference type="SAM" id="SignalP"/>
    </source>
</evidence>